<dbReference type="Pfam" id="PF02237">
    <property type="entry name" value="BPL_C"/>
    <property type="match status" value="1"/>
</dbReference>
<dbReference type="Gene3D" id="2.30.30.100">
    <property type="match status" value="1"/>
</dbReference>
<name>A0ABS5LWE8_9BURK</name>
<dbReference type="RefSeq" id="WP_211458172.1">
    <property type="nucleotide sequence ID" value="NZ_JAANES010000004.1"/>
</dbReference>
<accession>A0ABS5LWE8</accession>
<reference evidence="6 7" key="1">
    <citation type="submission" date="2020-03" db="EMBL/GenBank/DDBJ databases">
        <title>The role of nitrogen metabolism on polyethylene biodegradation.</title>
        <authorList>
            <person name="Peixoto J."/>
            <person name="Vizzotto C.S."/>
            <person name="Ramos A."/>
            <person name="Alves G."/>
            <person name="Steindorff A."/>
            <person name="Kruger R."/>
        </authorList>
    </citation>
    <scope>NUCLEOTIDE SEQUENCE [LARGE SCALE GENOMIC DNA]</scope>
    <source>
        <strain evidence="6 7">PE63</strain>
    </source>
</reference>
<feature type="domain" description="BPL/LPL catalytic" evidence="5">
    <location>
        <begin position="14"/>
        <end position="209"/>
    </location>
</feature>
<evidence type="ECO:0000256" key="1">
    <source>
        <dbReference type="ARBA" id="ARBA00022598"/>
    </source>
</evidence>
<organism evidence="6 7">
    <name type="scientific">Comamonas brasiliensis</name>
    <dbReference type="NCBI Taxonomy" id="1812482"/>
    <lineage>
        <taxon>Bacteria</taxon>
        <taxon>Pseudomonadati</taxon>
        <taxon>Pseudomonadota</taxon>
        <taxon>Betaproteobacteria</taxon>
        <taxon>Burkholderiales</taxon>
        <taxon>Comamonadaceae</taxon>
        <taxon>Comamonas</taxon>
    </lineage>
</organism>
<evidence type="ECO:0000313" key="7">
    <source>
        <dbReference type="Proteomes" id="UP001647436"/>
    </source>
</evidence>
<keyword evidence="7" id="KW-1185">Reference proteome</keyword>
<keyword evidence="2" id="KW-0092">Biotin</keyword>
<keyword evidence="1 6" id="KW-0436">Ligase</keyword>
<protein>
    <recommendedName>
        <fullName evidence="3">biotin--[biotin carboxyl-carrier protein] ligase</fullName>
        <ecNumber evidence="3">6.3.4.15</ecNumber>
    </recommendedName>
</protein>
<dbReference type="InterPro" id="IPR003142">
    <property type="entry name" value="BPL_C"/>
</dbReference>
<dbReference type="SUPFAM" id="SSF55681">
    <property type="entry name" value="Class II aaRS and biotin synthetases"/>
    <property type="match status" value="1"/>
</dbReference>
<comment type="caution">
    <text evidence="6">The sequence shown here is derived from an EMBL/GenBank/DDBJ whole genome shotgun (WGS) entry which is preliminary data.</text>
</comment>
<dbReference type="Pfam" id="PF03099">
    <property type="entry name" value="BPL_LplA_LipB"/>
    <property type="match status" value="1"/>
</dbReference>
<dbReference type="PANTHER" id="PTHR12835:SF5">
    <property type="entry name" value="BIOTIN--PROTEIN LIGASE"/>
    <property type="match status" value="1"/>
</dbReference>
<evidence type="ECO:0000256" key="3">
    <source>
        <dbReference type="ARBA" id="ARBA00024227"/>
    </source>
</evidence>
<comment type="catalytic activity">
    <reaction evidence="4">
        <text>biotin + L-lysyl-[protein] + ATP = N(6)-biotinyl-L-lysyl-[protein] + AMP + diphosphate + H(+)</text>
        <dbReference type="Rhea" id="RHEA:11756"/>
        <dbReference type="Rhea" id="RHEA-COMP:9752"/>
        <dbReference type="Rhea" id="RHEA-COMP:10505"/>
        <dbReference type="ChEBI" id="CHEBI:15378"/>
        <dbReference type="ChEBI" id="CHEBI:29969"/>
        <dbReference type="ChEBI" id="CHEBI:30616"/>
        <dbReference type="ChEBI" id="CHEBI:33019"/>
        <dbReference type="ChEBI" id="CHEBI:57586"/>
        <dbReference type="ChEBI" id="CHEBI:83144"/>
        <dbReference type="ChEBI" id="CHEBI:456215"/>
        <dbReference type="EC" id="6.3.4.15"/>
    </reaction>
</comment>
<dbReference type="InterPro" id="IPR004408">
    <property type="entry name" value="Biotin_CoA_COase_ligase"/>
</dbReference>
<dbReference type="EC" id="6.3.4.15" evidence="3"/>
<dbReference type="Proteomes" id="UP001647436">
    <property type="component" value="Unassembled WGS sequence"/>
</dbReference>
<dbReference type="NCBIfam" id="TIGR00121">
    <property type="entry name" value="birA_ligase"/>
    <property type="match status" value="1"/>
</dbReference>
<dbReference type="EMBL" id="JAANES010000004">
    <property type="protein sequence ID" value="MBS3020821.1"/>
    <property type="molecule type" value="Genomic_DNA"/>
</dbReference>
<evidence type="ECO:0000256" key="4">
    <source>
        <dbReference type="ARBA" id="ARBA00047846"/>
    </source>
</evidence>
<dbReference type="PANTHER" id="PTHR12835">
    <property type="entry name" value="BIOTIN PROTEIN LIGASE"/>
    <property type="match status" value="1"/>
</dbReference>
<evidence type="ECO:0000313" key="6">
    <source>
        <dbReference type="EMBL" id="MBS3020821.1"/>
    </source>
</evidence>
<dbReference type="GO" id="GO:0004077">
    <property type="term" value="F:biotin--[biotin carboxyl-carrier protein] ligase activity"/>
    <property type="evidence" value="ECO:0007669"/>
    <property type="project" value="UniProtKB-EC"/>
</dbReference>
<evidence type="ECO:0000259" key="5">
    <source>
        <dbReference type="PROSITE" id="PS51733"/>
    </source>
</evidence>
<proteinExistence type="predicted"/>
<sequence>MTQPIHWNAEALWEAIAPQLPGFTVEVLPTIGSSNTELMRRARDGLTEPVLLIAEQQTQGRGRLGRNWVSGVGDSLMFSLGLPLAPRDWSGLSLAVGVSVAESLQPHLPAAGSATPRIGIKWPNDLWLEGDCKLAGILIETASFVGTQQHDMTAPRYVVIGIGINVRPRPGDGMRTAPACLQELDAALDAPTALACILPNLVAEVQSFARHGFAPLMQRFAQRDLLAGREVNLSDGTSGMAQGVAADGGFLVRTAAGLQAVTSSEISVRPASSPLQD</sequence>
<dbReference type="InterPro" id="IPR045864">
    <property type="entry name" value="aa-tRNA-synth_II/BPL/LPL"/>
</dbReference>
<dbReference type="Gene3D" id="3.30.930.10">
    <property type="entry name" value="Bira Bifunctional Protein, Domain 2"/>
    <property type="match status" value="1"/>
</dbReference>
<dbReference type="PROSITE" id="PS51733">
    <property type="entry name" value="BPL_LPL_CATALYTIC"/>
    <property type="match status" value="1"/>
</dbReference>
<dbReference type="CDD" id="cd16442">
    <property type="entry name" value="BPL"/>
    <property type="match status" value="1"/>
</dbReference>
<dbReference type="InterPro" id="IPR004143">
    <property type="entry name" value="BPL_LPL_catalytic"/>
</dbReference>
<gene>
    <name evidence="6" type="primary">birA</name>
    <name evidence="6" type="ORF">DJFAAGMI_03585</name>
</gene>
<evidence type="ECO:0000256" key="2">
    <source>
        <dbReference type="ARBA" id="ARBA00023267"/>
    </source>
</evidence>